<dbReference type="Pfam" id="PF00011">
    <property type="entry name" value="HSP20"/>
    <property type="match status" value="1"/>
</dbReference>
<dbReference type="Proteomes" id="UP000281955">
    <property type="component" value="Unassembled WGS sequence"/>
</dbReference>
<dbReference type="PROSITE" id="PS01031">
    <property type="entry name" value="SHSP"/>
    <property type="match status" value="1"/>
</dbReference>
<dbReference type="InterPro" id="IPR008978">
    <property type="entry name" value="HSP20-like_chaperone"/>
</dbReference>
<evidence type="ECO:0000256" key="1">
    <source>
        <dbReference type="PROSITE-ProRule" id="PRU00285"/>
    </source>
</evidence>
<evidence type="ECO:0000259" key="3">
    <source>
        <dbReference type="PROSITE" id="PS01031"/>
    </source>
</evidence>
<accession>A0A420XNP9</accession>
<dbReference type="Gene3D" id="2.60.40.790">
    <property type="match status" value="1"/>
</dbReference>
<reference evidence="4 5" key="1">
    <citation type="submission" date="2018-10" db="EMBL/GenBank/DDBJ databases">
        <title>Genomic Encyclopedia of Archaeal and Bacterial Type Strains, Phase II (KMG-II): from individual species to whole genera.</title>
        <authorList>
            <person name="Goeker M."/>
        </authorList>
    </citation>
    <scope>NUCLEOTIDE SEQUENCE [LARGE SCALE GENOMIC DNA]</scope>
    <source>
        <strain evidence="4 5">RP-AC37</strain>
    </source>
</reference>
<evidence type="ECO:0000313" key="5">
    <source>
        <dbReference type="Proteomes" id="UP000281955"/>
    </source>
</evidence>
<organism evidence="4 5">
    <name type="scientific">Motilibacter peucedani</name>
    <dbReference type="NCBI Taxonomy" id="598650"/>
    <lineage>
        <taxon>Bacteria</taxon>
        <taxon>Bacillati</taxon>
        <taxon>Actinomycetota</taxon>
        <taxon>Actinomycetes</taxon>
        <taxon>Motilibacterales</taxon>
        <taxon>Motilibacteraceae</taxon>
        <taxon>Motilibacter</taxon>
    </lineage>
</organism>
<comment type="caution">
    <text evidence="4">The sequence shown here is derived from an EMBL/GenBank/DDBJ whole genome shotgun (WGS) entry which is preliminary data.</text>
</comment>
<dbReference type="InterPro" id="IPR002068">
    <property type="entry name" value="A-crystallin/Hsp20_dom"/>
</dbReference>
<dbReference type="FunCoup" id="A0A420XNP9">
    <property type="interactions" value="2"/>
</dbReference>
<dbReference type="InterPro" id="IPR031107">
    <property type="entry name" value="Small_HSP"/>
</dbReference>
<protein>
    <submittedName>
        <fullName evidence="4">HSP20 family protein</fullName>
    </submittedName>
</protein>
<dbReference type="OrthoDB" id="5242916at2"/>
<dbReference type="InParanoid" id="A0A420XNP9"/>
<gene>
    <name evidence="4" type="ORF">CLV35_2326</name>
</gene>
<dbReference type="CDD" id="cd06464">
    <property type="entry name" value="ACD_sHsps-like"/>
    <property type="match status" value="1"/>
</dbReference>
<dbReference type="EMBL" id="RBWV01000012">
    <property type="protein sequence ID" value="RKS73833.1"/>
    <property type="molecule type" value="Genomic_DNA"/>
</dbReference>
<comment type="similarity">
    <text evidence="1 2">Belongs to the small heat shock protein (HSP20) family.</text>
</comment>
<keyword evidence="5" id="KW-1185">Reference proteome</keyword>
<sequence>MATRFDPFRDIDRLTERLFASVGEAQQAMRAMPVDLYRSGDHFVLRCDLPGVDPGSIDVGVDGRMLTIRGQRSEASNDVEWLTQERATGTFARQLTLGPGVDLERIEATYTDGVLTLTLPVAEAAKPRRIEVVHGTSGAVTGSASSDSPALSS</sequence>
<evidence type="ECO:0000313" key="4">
    <source>
        <dbReference type="EMBL" id="RKS73833.1"/>
    </source>
</evidence>
<name>A0A420XNP9_9ACTN</name>
<proteinExistence type="inferred from homology"/>
<dbReference type="AlphaFoldDB" id="A0A420XNP9"/>
<dbReference type="RefSeq" id="WP_121193639.1">
    <property type="nucleotide sequence ID" value="NZ_RBWV01000012.1"/>
</dbReference>
<feature type="domain" description="SHSP" evidence="3">
    <location>
        <begin position="25"/>
        <end position="136"/>
    </location>
</feature>
<evidence type="ECO:0000256" key="2">
    <source>
        <dbReference type="RuleBase" id="RU003616"/>
    </source>
</evidence>
<dbReference type="PANTHER" id="PTHR11527">
    <property type="entry name" value="HEAT-SHOCK PROTEIN 20 FAMILY MEMBER"/>
    <property type="match status" value="1"/>
</dbReference>
<dbReference type="SUPFAM" id="SSF49764">
    <property type="entry name" value="HSP20-like chaperones"/>
    <property type="match status" value="1"/>
</dbReference>